<dbReference type="PANTHER" id="PTHR30563:SF0">
    <property type="entry name" value="DNA RECOMBINATION PROTEIN RMUC"/>
    <property type="match status" value="1"/>
</dbReference>
<feature type="coiled-coil region" evidence="5">
    <location>
        <begin position="83"/>
        <end position="132"/>
    </location>
</feature>
<comment type="function">
    <text evidence="1">Involved in DNA recombination.</text>
</comment>
<gene>
    <name evidence="6" type="ORF">JOC31_000025</name>
</gene>
<accession>A0ABS2PIQ3</accession>
<evidence type="ECO:0000256" key="5">
    <source>
        <dbReference type="SAM" id="Coils"/>
    </source>
</evidence>
<keyword evidence="4" id="KW-0233">DNA recombination</keyword>
<dbReference type="Gene3D" id="1.20.120.20">
    <property type="entry name" value="Apolipoprotein"/>
    <property type="match status" value="1"/>
</dbReference>
<dbReference type="InterPro" id="IPR003798">
    <property type="entry name" value="DNA_recombination_RmuC"/>
</dbReference>
<keyword evidence="3 5" id="KW-0175">Coiled coil</keyword>
<evidence type="ECO:0000256" key="3">
    <source>
        <dbReference type="ARBA" id="ARBA00023054"/>
    </source>
</evidence>
<dbReference type="Pfam" id="PF02646">
    <property type="entry name" value="RmuC"/>
    <property type="match status" value="1"/>
</dbReference>
<evidence type="ECO:0000313" key="6">
    <source>
        <dbReference type="EMBL" id="MBM7635234.1"/>
    </source>
</evidence>
<protein>
    <submittedName>
        <fullName evidence="6">DNA recombination protein RmuC</fullName>
    </submittedName>
</protein>
<evidence type="ECO:0000256" key="1">
    <source>
        <dbReference type="ARBA" id="ARBA00003416"/>
    </source>
</evidence>
<organism evidence="6 7">
    <name type="scientific">Streptococcus saliviloxodontae</name>
    <dbReference type="NCBI Taxonomy" id="1349416"/>
    <lineage>
        <taxon>Bacteria</taxon>
        <taxon>Bacillati</taxon>
        <taxon>Bacillota</taxon>
        <taxon>Bacilli</taxon>
        <taxon>Lactobacillales</taxon>
        <taxon>Streptococcaceae</taxon>
        <taxon>Streptococcus</taxon>
    </lineage>
</organism>
<dbReference type="SUPFAM" id="SSF58113">
    <property type="entry name" value="Apolipoprotein A-I"/>
    <property type="match status" value="1"/>
</dbReference>
<name>A0ABS2PIQ3_9STRE</name>
<reference evidence="6 7" key="1">
    <citation type="submission" date="2021-01" db="EMBL/GenBank/DDBJ databases">
        <title>Genomic Encyclopedia of Type Strains, Phase IV (KMG-IV): sequencing the most valuable type-strain genomes for metagenomic binning, comparative biology and taxonomic classification.</title>
        <authorList>
            <person name="Goeker M."/>
        </authorList>
    </citation>
    <scope>NUCLEOTIDE SEQUENCE [LARGE SCALE GENOMIC DNA]</scope>
    <source>
        <strain evidence="6 7">DSM 27513</strain>
    </source>
</reference>
<proteinExistence type="inferred from homology"/>
<dbReference type="PANTHER" id="PTHR30563">
    <property type="entry name" value="DNA RECOMBINATION PROTEIN RMUC"/>
    <property type="match status" value="1"/>
</dbReference>
<dbReference type="EMBL" id="JAFBEI010000001">
    <property type="protein sequence ID" value="MBM7635234.1"/>
    <property type="molecule type" value="Genomic_DNA"/>
</dbReference>
<sequence length="420" mass="47680">MTVLILLVIVIVLLLVVYLMTRVKSLEQELDQKLDDSSDRLSDQLSYLLEVGHKNQALEVSQQLGRLQTDLYQNLSEIRDVLHQNLTDNRDRSDKRLESMNHQLTQAVKDMQDSNEKRLDQMRQTVEEKLEKTLQTRLQASFDTVSKQLESVNQGLGEMKSVAQDVGTLNKVLSNTKTRGILGELQLGQIIEDIMTENQYEREFATVKGSSERVEYAIKLPGTTAADYVYLPIDSKFPLEDYYRLEEAYETGSKDEIDLYRKSLLASIKRFAKDIRTKYLNPPETTNFGIMFLPTEGLYSEVVRNASFFDALRRDEQIVVAGPSTLSALLNSLSVGFKTLNIQKNADDISKILGNVKTEFGKFGGMLVKAQRQLTTASKTVDSLLTTRTNAIMRALDTVEDYQDSDTQKLLNIPHLEDED</sequence>
<evidence type="ECO:0000313" key="7">
    <source>
        <dbReference type="Proteomes" id="UP000809081"/>
    </source>
</evidence>
<comment type="similarity">
    <text evidence="2">Belongs to the RmuC family.</text>
</comment>
<evidence type="ECO:0000256" key="4">
    <source>
        <dbReference type="ARBA" id="ARBA00023172"/>
    </source>
</evidence>
<keyword evidence="7" id="KW-1185">Reference proteome</keyword>
<evidence type="ECO:0000256" key="2">
    <source>
        <dbReference type="ARBA" id="ARBA00009840"/>
    </source>
</evidence>
<dbReference type="Proteomes" id="UP000809081">
    <property type="component" value="Unassembled WGS sequence"/>
</dbReference>
<comment type="caution">
    <text evidence="6">The sequence shown here is derived from an EMBL/GenBank/DDBJ whole genome shotgun (WGS) entry which is preliminary data.</text>
</comment>